<keyword evidence="8" id="KW-1185">Reference proteome</keyword>
<dbReference type="OrthoDB" id="6486656at2759"/>
<dbReference type="GO" id="GO:0010333">
    <property type="term" value="F:terpene synthase activity"/>
    <property type="evidence" value="ECO:0007669"/>
    <property type="project" value="InterPro"/>
</dbReference>
<keyword evidence="4 6" id="KW-0460">Magnesium</keyword>
<evidence type="ECO:0000256" key="5">
    <source>
        <dbReference type="ARBA" id="ARBA00023239"/>
    </source>
</evidence>
<dbReference type="EC" id="4.2.3.-" evidence="6"/>
<evidence type="ECO:0000256" key="2">
    <source>
        <dbReference type="ARBA" id="ARBA00006333"/>
    </source>
</evidence>
<dbReference type="InterPro" id="IPR034686">
    <property type="entry name" value="Terpene_cyclase-like_2"/>
</dbReference>
<dbReference type="AlphaFoldDB" id="A0A409Y287"/>
<dbReference type="Pfam" id="PF19086">
    <property type="entry name" value="Terpene_syn_C_2"/>
    <property type="match status" value="1"/>
</dbReference>
<gene>
    <name evidence="7" type="ORF">CVT26_000623</name>
</gene>
<organism evidence="7 8">
    <name type="scientific">Gymnopilus dilepis</name>
    <dbReference type="NCBI Taxonomy" id="231916"/>
    <lineage>
        <taxon>Eukaryota</taxon>
        <taxon>Fungi</taxon>
        <taxon>Dikarya</taxon>
        <taxon>Basidiomycota</taxon>
        <taxon>Agaricomycotina</taxon>
        <taxon>Agaricomycetes</taxon>
        <taxon>Agaricomycetidae</taxon>
        <taxon>Agaricales</taxon>
        <taxon>Agaricineae</taxon>
        <taxon>Hymenogastraceae</taxon>
        <taxon>Gymnopilus</taxon>
    </lineage>
</organism>
<dbReference type="PANTHER" id="PTHR35201:SF4">
    <property type="entry name" value="BETA-PINACENE SYNTHASE-RELATED"/>
    <property type="match status" value="1"/>
</dbReference>
<dbReference type="GO" id="GO:0046872">
    <property type="term" value="F:metal ion binding"/>
    <property type="evidence" value="ECO:0007669"/>
    <property type="project" value="UniProtKB-KW"/>
</dbReference>
<dbReference type="Proteomes" id="UP000284706">
    <property type="component" value="Unassembled WGS sequence"/>
</dbReference>
<comment type="similarity">
    <text evidence="2 6">Belongs to the terpene synthase family.</text>
</comment>
<accession>A0A409Y287</accession>
<evidence type="ECO:0000313" key="7">
    <source>
        <dbReference type="EMBL" id="PPQ97140.1"/>
    </source>
</evidence>
<name>A0A409Y287_9AGAR</name>
<keyword evidence="3 6" id="KW-0479">Metal-binding</keyword>
<dbReference type="InParanoid" id="A0A409Y287"/>
<evidence type="ECO:0000313" key="8">
    <source>
        <dbReference type="Proteomes" id="UP000284706"/>
    </source>
</evidence>
<comment type="caution">
    <text evidence="7">The sequence shown here is derived from an EMBL/GenBank/DDBJ whole genome shotgun (WGS) entry which is preliminary data.</text>
</comment>
<keyword evidence="5 6" id="KW-0456">Lyase</keyword>
<proteinExistence type="inferred from homology"/>
<reference evidence="7 8" key="1">
    <citation type="journal article" date="2018" name="Evol. Lett.">
        <title>Horizontal gene cluster transfer increased hallucinogenic mushroom diversity.</title>
        <authorList>
            <person name="Reynolds H.T."/>
            <person name="Vijayakumar V."/>
            <person name="Gluck-Thaler E."/>
            <person name="Korotkin H.B."/>
            <person name="Matheny P.B."/>
            <person name="Slot J.C."/>
        </authorList>
    </citation>
    <scope>NUCLEOTIDE SEQUENCE [LARGE SCALE GENOMIC DNA]</scope>
    <source>
        <strain evidence="7 8">SRW20</strain>
    </source>
</reference>
<dbReference type="InterPro" id="IPR008949">
    <property type="entry name" value="Isoprenoid_synthase_dom_sf"/>
</dbReference>
<dbReference type="EMBL" id="NHYE01001287">
    <property type="protein sequence ID" value="PPQ97140.1"/>
    <property type="molecule type" value="Genomic_DNA"/>
</dbReference>
<dbReference type="SUPFAM" id="SSF48576">
    <property type="entry name" value="Terpenoid synthases"/>
    <property type="match status" value="1"/>
</dbReference>
<comment type="cofactor">
    <cofactor evidence="1 6">
        <name>Mg(2+)</name>
        <dbReference type="ChEBI" id="CHEBI:18420"/>
    </cofactor>
</comment>
<protein>
    <recommendedName>
        <fullName evidence="6">Terpene synthase</fullName>
        <ecNumber evidence="6">4.2.3.-</ecNumber>
    </recommendedName>
</protein>
<evidence type="ECO:0000256" key="3">
    <source>
        <dbReference type="ARBA" id="ARBA00022723"/>
    </source>
</evidence>
<evidence type="ECO:0000256" key="4">
    <source>
        <dbReference type="ARBA" id="ARBA00022842"/>
    </source>
</evidence>
<sequence length="337" mass="38947">MSFWIRTIRCKTKTTMGMFTFRPFPPSFRLKNLAEITSRAFPLKVNPNGSQVHETMRDWFMKFNVYDAARTLAYIDRGRFDVFAALSFPDADIHHLETCLAFFYWAFATDDLSDEDNLQAKPEDVEAGIEKSRQAFTELTSSDHPYAMMLNELPCAFEAFGSSEVKQSLRRSENKMLSVSEFIITRRDTIGAPLVEAMIEYSLDLKIPDYVFDDPIVIAMSQATTDIMTWPNKEQADGDFQNLVCCIMVEYQVELQEAIDILVDMVRSRVDEYVNLEAQLPSFGHEVDQELSKYHTALEHFVQGTVVWYYLSPRYFASEEFIEYESTVVELKPQSEL</sequence>
<evidence type="ECO:0000256" key="6">
    <source>
        <dbReference type="RuleBase" id="RU366034"/>
    </source>
</evidence>
<dbReference type="GO" id="GO:0008299">
    <property type="term" value="P:isoprenoid biosynthetic process"/>
    <property type="evidence" value="ECO:0007669"/>
    <property type="project" value="UniProtKB-ARBA"/>
</dbReference>
<dbReference type="Gene3D" id="1.10.600.10">
    <property type="entry name" value="Farnesyl Diphosphate Synthase"/>
    <property type="match status" value="1"/>
</dbReference>
<dbReference type="PANTHER" id="PTHR35201">
    <property type="entry name" value="TERPENE SYNTHASE"/>
    <property type="match status" value="1"/>
</dbReference>
<evidence type="ECO:0000256" key="1">
    <source>
        <dbReference type="ARBA" id="ARBA00001946"/>
    </source>
</evidence>